<dbReference type="PANTHER" id="PTHR22595:SF79">
    <property type="entry name" value="CHITINASE 12"/>
    <property type="match status" value="1"/>
</dbReference>
<organism evidence="4 5">
    <name type="scientific">Aeromonas phage 2L372D</name>
    <dbReference type="NCBI Taxonomy" id="2588097"/>
    <lineage>
        <taxon>Viruses</taxon>
        <taxon>Duplodnaviria</taxon>
        <taxon>Heunggongvirae</taxon>
        <taxon>Uroviricota</taxon>
        <taxon>Caudoviricetes</taxon>
        <taxon>Plateaulakevirus</taxon>
        <taxon>Plateaulakevirus pv2L372D</taxon>
    </lineage>
</organism>
<feature type="domain" description="Glycoside hydrolase family 19 catalytic" evidence="3">
    <location>
        <begin position="76"/>
        <end position="147"/>
    </location>
</feature>
<dbReference type="GO" id="GO:0006952">
    <property type="term" value="P:defense response"/>
    <property type="evidence" value="ECO:0007669"/>
    <property type="project" value="UniProtKB-KW"/>
</dbReference>
<evidence type="ECO:0000313" key="4">
    <source>
        <dbReference type="EMBL" id="QDB74116.1"/>
    </source>
</evidence>
<protein>
    <submittedName>
        <fullName evidence="4">Lysozyme</fullName>
    </submittedName>
</protein>
<reference evidence="4 5" key="1">
    <citation type="submission" date="2019-04" db="EMBL/GenBank/DDBJ databases">
        <title>Nine Novel Phages from a Plateau Lake in Southwest China Provide Insights into Aeromonas Phage Diversity.</title>
        <authorList>
            <person name="Xiao W."/>
            <person name="Bai M."/>
            <person name="Wang Y."/>
            <person name="Cui X."/>
        </authorList>
    </citation>
    <scope>NUCLEOTIDE SEQUENCE [LARGE SCALE GENOMIC DNA]</scope>
</reference>
<evidence type="ECO:0000256" key="2">
    <source>
        <dbReference type="ARBA" id="ARBA00023157"/>
    </source>
</evidence>
<evidence type="ECO:0000259" key="3">
    <source>
        <dbReference type="Pfam" id="PF00182"/>
    </source>
</evidence>
<dbReference type="PANTHER" id="PTHR22595">
    <property type="entry name" value="CHITINASE-RELATED"/>
    <property type="match status" value="1"/>
</dbReference>
<keyword evidence="5" id="KW-1185">Reference proteome</keyword>
<name>A0A4Y5TZN0_9CAUD</name>
<dbReference type="Gene3D" id="1.10.530.10">
    <property type="match status" value="1"/>
</dbReference>
<gene>
    <name evidence="4" type="ORF">2L372D_202</name>
</gene>
<proteinExistence type="predicted"/>
<dbReference type="GO" id="GO:0004568">
    <property type="term" value="F:chitinase activity"/>
    <property type="evidence" value="ECO:0007669"/>
    <property type="project" value="InterPro"/>
</dbReference>
<dbReference type="Proteomes" id="UP000316128">
    <property type="component" value="Segment"/>
</dbReference>
<keyword evidence="1" id="KW-0611">Plant defense</keyword>
<evidence type="ECO:0000313" key="5">
    <source>
        <dbReference type="Proteomes" id="UP000316128"/>
    </source>
</evidence>
<dbReference type="GO" id="GO:0016998">
    <property type="term" value="P:cell wall macromolecule catabolic process"/>
    <property type="evidence" value="ECO:0007669"/>
    <property type="project" value="InterPro"/>
</dbReference>
<dbReference type="InterPro" id="IPR023346">
    <property type="entry name" value="Lysozyme-like_dom_sf"/>
</dbReference>
<dbReference type="SUPFAM" id="SSF53955">
    <property type="entry name" value="Lysozyme-like"/>
    <property type="match status" value="1"/>
</dbReference>
<evidence type="ECO:0000256" key="1">
    <source>
        <dbReference type="ARBA" id="ARBA00022821"/>
    </source>
</evidence>
<dbReference type="Pfam" id="PF00182">
    <property type="entry name" value="Glyco_hydro_19"/>
    <property type="match status" value="1"/>
</dbReference>
<keyword evidence="2" id="KW-1015">Disulfide bond</keyword>
<accession>A0A4Y5TZN0</accession>
<dbReference type="GO" id="GO:0006032">
    <property type="term" value="P:chitin catabolic process"/>
    <property type="evidence" value="ECO:0007669"/>
    <property type="project" value="InterPro"/>
</dbReference>
<dbReference type="EMBL" id="MK804893">
    <property type="protein sequence ID" value="QDB74116.1"/>
    <property type="molecule type" value="Genomic_DNA"/>
</dbReference>
<dbReference type="InterPro" id="IPR000726">
    <property type="entry name" value="Glyco_hydro_19_cat"/>
</dbReference>
<sequence>MLVTLEQLKQIYPVAAKAGRCEKYIEGLNKTLKQFNISEPIQIAAFLSQVAVESAELRYVRELGDDKYLSKYDTGNLAKRLGNTPEADGDGQKYKGRGFIQCTGRYNYEQCGKALGLDLINKPELLEQPEYAWSSAGWYWNLRKINNHADDIVKVTKLVNGGTNHLKERTEYYERAKKVLGL</sequence>